<keyword evidence="3" id="KW-0378">Hydrolase</keyword>
<feature type="chain" id="PRO_5003048156" evidence="4">
    <location>
        <begin position="27"/>
        <end position="478"/>
    </location>
</feature>
<keyword evidence="8" id="KW-1185">Reference proteome</keyword>
<dbReference type="KEGG" id="sna:Snas_6092"/>
<gene>
    <name evidence="7" type="ordered locus">Snas_6092</name>
</gene>
<dbReference type="InterPro" id="IPR000073">
    <property type="entry name" value="AB_hydrolase_1"/>
</dbReference>
<dbReference type="Pfam" id="PF08386">
    <property type="entry name" value="Abhydrolase_4"/>
    <property type="match status" value="1"/>
</dbReference>
<dbReference type="InterPro" id="IPR029058">
    <property type="entry name" value="AB_hydrolase_fold"/>
</dbReference>
<comment type="similarity">
    <text evidence="1">Belongs to the peptidase S33 family.</text>
</comment>
<dbReference type="STRING" id="446470.Snas_6092"/>
<feature type="signal peptide" evidence="4">
    <location>
        <begin position="1"/>
        <end position="26"/>
    </location>
</feature>
<evidence type="ECO:0000256" key="1">
    <source>
        <dbReference type="ARBA" id="ARBA00010088"/>
    </source>
</evidence>
<dbReference type="SUPFAM" id="SSF53474">
    <property type="entry name" value="alpha/beta-Hydrolases"/>
    <property type="match status" value="1"/>
</dbReference>
<dbReference type="Gene3D" id="3.40.50.1820">
    <property type="entry name" value="alpha/beta hydrolase"/>
    <property type="match status" value="1"/>
</dbReference>
<keyword evidence="2 4" id="KW-0732">Signal</keyword>
<evidence type="ECO:0000313" key="8">
    <source>
        <dbReference type="Proteomes" id="UP000000844"/>
    </source>
</evidence>
<dbReference type="Pfam" id="PF00561">
    <property type="entry name" value="Abhydrolase_1"/>
    <property type="match status" value="1"/>
</dbReference>
<name>D3Q1D6_STANL</name>
<evidence type="ECO:0000259" key="5">
    <source>
        <dbReference type="Pfam" id="PF00561"/>
    </source>
</evidence>
<dbReference type="InterPro" id="IPR051601">
    <property type="entry name" value="Serine_prot/Carboxylest_S33"/>
</dbReference>
<feature type="domain" description="AB hydrolase-1" evidence="5">
    <location>
        <begin position="102"/>
        <end position="258"/>
    </location>
</feature>
<evidence type="ECO:0000256" key="2">
    <source>
        <dbReference type="ARBA" id="ARBA00022729"/>
    </source>
</evidence>
<dbReference type="eggNOG" id="COG0596">
    <property type="taxonomic scope" value="Bacteria"/>
</dbReference>
<dbReference type="PANTHER" id="PTHR43248">
    <property type="entry name" value="2-SUCCINYL-6-HYDROXY-2,4-CYCLOHEXADIENE-1-CARBOXYLATE SYNTHASE"/>
    <property type="match status" value="1"/>
</dbReference>
<sequence>MRKRYVALAAVLAVATAVTVTRTVSADPVADIAWGPCEGVKDDVQCATLEVPVDYANPDGEAITVGLSKRAATDPDKRIGSLLVDGVDMVKDAPVGSKRMQERFDLIGFDPRGTKRSTRIECDKADMAAVTKIGVPNDRKEFKALVKANRSLAEGCRDLTGPLFDHADNLHIVEDIESIRKALGEKKFNFLGFSNGTLMGQQYAEKYPKNLRSMVLDGNMDHSLESTWEYMSSETAAVERNFNSFAKWCDETKDCALYGEGTADVYGELRDAARAGELTDPETGAPIDFYDFSDRAFAVNTPQQWSVLAKDLKTLRAGEDELKLDDQPRELPVEYLMQSKFCGNWDLGVRNFGEWEELTERLAEEYPNTQWSKFAGFQSACFGGAIETTNPQAPLEIDGAPPLVMIGNHNDFATVYEWSKTAAEQSGATLITYEGYGHTVYGGGNKCVDEPVESYFIELKQPDEGISCESTDEPGRTS</sequence>
<dbReference type="AlphaFoldDB" id="D3Q1D6"/>
<evidence type="ECO:0000313" key="7">
    <source>
        <dbReference type="EMBL" id="ADD45716.1"/>
    </source>
</evidence>
<dbReference type="PANTHER" id="PTHR43248:SF29">
    <property type="entry name" value="TRIPEPTIDYL AMINOPEPTIDASE"/>
    <property type="match status" value="1"/>
</dbReference>
<evidence type="ECO:0000259" key="6">
    <source>
        <dbReference type="Pfam" id="PF08386"/>
    </source>
</evidence>
<dbReference type="RefSeq" id="WP_013021287.1">
    <property type="nucleotide sequence ID" value="NC_013947.1"/>
</dbReference>
<protein>
    <submittedName>
        <fullName evidence="7">TAP domain protein</fullName>
    </submittedName>
</protein>
<proteinExistence type="inferred from homology"/>
<reference evidence="7 8" key="1">
    <citation type="journal article" date="2009" name="Stand. Genomic Sci.">
        <title>Complete genome sequence of Stackebrandtia nassauensis type strain (LLR-40K-21).</title>
        <authorList>
            <person name="Munk C."/>
            <person name="Lapidus A."/>
            <person name="Copeland A."/>
            <person name="Jando M."/>
            <person name="Mayilraj S."/>
            <person name="Glavina Del Rio T."/>
            <person name="Nolan M."/>
            <person name="Chen F."/>
            <person name="Lucas S."/>
            <person name="Tice H."/>
            <person name="Cheng J.F."/>
            <person name="Han C."/>
            <person name="Detter J.C."/>
            <person name="Bruce D."/>
            <person name="Goodwin L."/>
            <person name="Chain P."/>
            <person name="Pitluck S."/>
            <person name="Goker M."/>
            <person name="Ovchinikova G."/>
            <person name="Pati A."/>
            <person name="Ivanova N."/>
            <person name="Mavromatis K."/>
            <person name="Chen A."/>
            <person name="Palaniappan K."/>
            <person name="Land M."/>
            <person name="Hauser L."/>
            <person name="Chang Y.J."/>
            <person name="Jeffries C.D."/>
            <person name="Bristow J."/>
            <person name="Eisen J.A."/>
            <person name="Markowitz V."/>
            <person name="Hugenholtz P."/>
            <person name="Kyrpides N.C."/>
            <person name="Klenk H.P."/>
        </authorList>
    </citation>
    <scope>NUCLEOTIDE SEQUENCE [LARGE SCALE GENOMIC DNA]</scope>
    <source>
        <strain evidence="8">DSM 44728 / CIP 108903 / NRRL B-16338 / NBRC 102104 / LLR-40K-21</strain>
    </source>
</reference>
<feature type="domain" description="Peptidase S33 tripeptidyl aminopeptidase-like C-terminal" evidence="6">
    <location>
        <begin position="381"/>
        <end position="468"/>
    </location>
</feature>
<accession>D3Q1D6</accession>
<evidence type="ECO:0000256" key="3">
    <source>
        <dbReference type="ARBA" id="ARBA00022801"/>
    </source>
</evidence>
<dbReference type="GO" id="GO:0016787">
    <property type="term" value="F:hydrolase activity"/>
    <property type="evidence" value="ECO:0007669"/>
    <property type="project" value="UniProtKB-KW"/>
</dbReference>
<dbReference type="EMBL" id="CP001778">
    <property type="protein sequence ID" value="ADD45716.1"/>
    <property type="molecule type" value="Genomic_DNA"/>
</dbReference>
<organism evidence="7 8">
    <name type="scientific">Stackebrandtia nassauensis (strain DSM 44728 / CIP 108903 / NRRL B-16338 / NBRC 102104 / LLR-40K-21)</name>
    <dbReference type="NCBI Taxonomy" id="446470"/>
    <lineage>
        <taxon>Bacteria</taxon>
        <taxon>Bacillati</taxon>
        <taxon>Actinomycetota</taxon>
        <taxon>Actinomycetes</taxon>
        <taxon>Glycomycetales</taxon>
        <taxon>Glycomycetaceae</taxon>
        <taxon>Stackebrandtia</taxon>
    </lineage>
</organism>
<dbReference type="InterPro" id="IPR013595">
    <property type="entry name" value="Pept_S33_TAP-like_C"/>
</dbReference>
<dbReference type="HOGENOM" id="CLU_013364_3_3_11"/>
<evidence type="ECO:0000256" key="4">
    <source>
        <dbReference type="SAM" id="SignalP"/>
    </source>
</evidence>
<dbReference type="Proteomes" id="UP000000844">
    <property type="component" value="Chromosome"/>
</dbReference>
<dbReference type="OrthoDB" id="4006962at2"/>